<dbReference type="PANTHER" id="PTHR31570:SF1">
    <property type="entry name" value="HAUS AUGMIN-LIKE COMPLEX SUBUNIT 1"/>
    <property type="match status" value="1"/>
</dbReference>
<evidence type="ECO:0000256" key="2">
    <source>
        <dbReference type="ARBA" id="ARBA00005479"/>
    </source>
</evidence>
<evidence type="ECO:0000313" key="11">
    <source>
        <dbReference type="Proteomes" id="UP000287033"/>
    </source>
</evidence>
<dbReference type="AlphaFoldDB" id="A0A401STT0"/>
<keyword evidence="7" id="KW-0175">Coiled coil</keyword>
<dbReference type="GO" id="GO:0005829">
    <property type="term" value="C:cytosol"/>
    <property type="evidence" value="ECO:0007669"/>
    <property type="project" value="TreeGrafter"/>
</dbReference>
<dbReference type="OMA" id="MERNEMR"/>
<sequence>MLLLWLLQLTEHDGENKVAGSVHMRMNGRSKKVSTWLSKIFEDQRIPFYEVNPWTMDVLYRLMERNEMRDCDVMQLIEDVKQKSVEYKSDADYLQDFIMESTGLSSTSLSSNGSSCLKNLVNSSLALDLKDTSQTSFVLAIKDLTSDHLAAENRSQMVIISDLSKKLTEAINLEKSLEK</sequence>
<organism evidence="10 11">
    <name type="scientific">Chiloscyllium punctatum</name>
    <name type="common">Brownbanded bambooshark</name>
    <name type="synonym">Hemiscyllium punctatum</name>
    <dbReference type="NCBI Taxonomy" id="137246"/>
    <lineage>
        <taxon>Eukaryota</taxon>
        <taxon>Metazoa</taxon>
        <taxon>Chordata</taxon>
        <taxon>Craniata</taxon>
        <taxon>Vertebrata</taxon>
        <taxon>Chondrichthyes</taxon>
        <taxon>Elasmobranchii</taxon>
        <taxon>Galeomorphii</taxon>
        <taxon>Galeoidea</taxon>
        <taxon>Orectolobiformes</taxon>
        <taxon>Hemiscylliidae</taxon>
        <taxon>Chiloscyllium</taxon>
    </lineage>
</organism>
<dbReference type="EMBL" id="BEZZ01000544">
    <property type="protein sequence ID" value="GCC33776.1"/>
    <property type="molecule type" value="Genomic_DNA"/>
</dbReference>
<evidence type="ECO:0000313" key="10">
    <source>
        <dbReference type="EMBL" id="GCC33776.1"/>
    </source>
</evidence>
<evidence type="ECO:0000256" key="6">
    <source>
        <dbReference type="ARBA" id="ARBA00022776"/>
    </source>
</evidence>
<evidence type="ECO:0000256" key="1">
    <source>
        <dbReference type="ARBA" id="ARBA00004186"/>
    </source>
</evidence>
<dbReference type="Pfam" id="PF25762">
    <property type="entry name" value="HAUS1"/>
    <property type="match status" value="1"/>
</dbReference>
<dbReference type="PANTHER" id="PTHR31570">
    <property type="entry name" value="HAUS AUGMIN-LIKE COMPLEX SUBUNIT 1"/>
    <property type="match status" value="1"/>
</dbReference>
<comment type="similarity">
    <text evidence="2">Belongs to the HAUS1 family.</text>
</comment>
<dbReference type="Proteomes" id="UP000287033">
    <property type="component" value="Unassembled WGS sequence"/>
</dbReference>
<comment type="subcellular location">
    <subcellularLocation>
        <location evidence="1">Cytoplasm</location>
        <location evidence="1">Cytoskeleton</location>
        <location evidence="1">Spindle</location>
    </subcellularLocation>
</comment>
<dbReference type="GO" id="GO:0051301">
    <property type="term" value="P:cell division"/>
    <property type="evidence" value="ECO:0007669"/>
    <property type="project" value="UniProtKB-KW"/>
</dbReference>
<protein>
    <submittedName>
        <fullName evidence="10">Uncharacterized protein</fullName>
    </submittedName>
</protein>
<dbReference type="PRINTS" id="PR02087">
    <property type="entry name" value="HAUSAUGMINL1"/>
</dbReference>
<dbReference type="OrthoDB" id="5372507at2759"/>
<evidence type="ECO:0000256" key="8">
    <source>
        <dbReference type="ARBA" id="ARBA00023212"/>
    </source>
</evidence>
<keyword evidence="11" id="KW-1185">Reference proteome</keyword>
<dbReference type="GO" id="GO:0070652">
    <property type="term" value="C:HAUS complex"/>
    <property type="evidence" value="ECO:0007669"/>
    <property type="project" value="InterPro"/>
</dbReference>
<gene>
    <name evidence="10" type="ORF">chiPu_0012247</name>
</gene>
<accession>A0A401STT0</accession>
<keyword evidence="9" id="KW-0131">Cell cycle</keyword>
<comment type="caution">
    <text evidence="10">The sequence shown here is derived from an EMBL/GenBank/DDBJ whole genome shotgun (WGS) entry which is preliminary data.</text>
</comment>
<dbReference type="GO" id="GO:0051225">
    <property type="term" value="P:spindle assembly"/>
    <property type="evidence" value="ECO:0007669"/>
    <property type="project" value="InterPro"/>
</dbReference>
<keyword evidence="6" id="KW-0498">Mitosis</keyword>
<dbReference type="InterPro" id="IPR026243">
    <property type="entry name" value="HAUS1"/>
</dbReference>
<evidence type="ECO:0000256" key="7">
    <source>
        <dbReference type="ARBA" id="ARBA00023054"/>
    </source>
</evidence>
<dbReference type="GO" id="GO:0005874">
    <property type="term" value="C:microtubule"/>
    <property type="evidence" value="ECO:0007669"/>
    <property type="project" value="UniProtKB-KW"/>
</dbReference>
<reference evidence="10 11" key="1">
    <citation type="journal article" date="2018" name="Nat. Ecol. Evol.">
        <title>Shark genomes provide insights into elasmobranch evolution and the origin of vertebrates.</title>
        <authorList>
            <person name="Hara Y"/>
            <person name="Yamaguchi K"/>
            <person name="Onimaru K"/>
            <person name="Kadota M"/>
            <person name="Koyanagi M"/>
            <person name="Keeley SD"/>
            <person name="Tatsumi K"/>
            <person name="Tanaka K"/>
            <person name="Motone F"/>
            <person name="Kageyama Y"/>
            <person name="Nozu R"/>
            <person name="Adachi N"/>
            <person name="Nishimura O"/>
            <person name="Nakagawa R"/>
            <person name="Tanegashima C"/>
            <person name="Kiyatake I"/>
            <person name="Matsumoto R"/>
            <person name="Murakumo K"/>
            <person name="Nishida K"/>
            <person name="Terakita A"/>
            <person name="Kuratani S"/>
            <person name="Sato K"/>
            <person name="Hyodo S Kuraku.S."/>
        </authorList>
    </citation>
    <scope>NUCLEOTIDE SEQUENCE [LARGE SCALE GENOMIC DNA]</scope>
</reference>
<dbReference type="GO" id="GO:0005819">
    <property type="term" value="C:spindle"/>
    <property type="evidence" value="ECO:0007669"/>
    <property type="project" value="UniProtKB-SubCell"/>
</dbReference>
<dbReference type="GO" id="GO:0007098">
    <property type="term" value="P:centrosome cycle"/>
    <property type="evidence" value="ECO:0007669"/>
    <property type="project" value="TreeGrafter"/>
</dbReference>
<keyword evidence="4" id="KW-0132">Cell division</keyword>
<evidence type="ECO:0000256" key="9">
    <source>
        <dbReference type="ARBA" id="ARBA00023306"/>
    </source>
</evidence>
<keyword evidence="5" id="KW-0493">Microtubule</keyword>
<name>A0A401STT0_CHIPU</name>
<keyword evidence="3" id="KW-0963">Cytoplasm</keyword>
<proteinExistence type="inferred from homology"/>
<evidence type="ECO:0000256" key="5">
    <source>
        <dbReference type="ARBA" id="ARBA00022701"/>
    </source>
</evidence>
<evidence type="ECO:0000256" key="3">
    <source>
        <dbReference type="ARBA" id="ARBA00022490"/>
    </source>
</evidence>
<keyword evidence="8" id="KW-0206">Cytoskeleton</keyword>
<dbReference type="STRING" id="137246.A0A401STT0"/>
<evidence type="ECO:0000256" key="4">
    <source>
        <dbReference type="ARBA" id="ARBA00022618"/>
    </source>
</evidence>